<evidence type="ECO:0000313" key="1">
    <source>
        <dbReference type="Proteomes" id="UP000887565"/>
    </source>
</evidence>
<name>A0A915KC25_ROMCU</name>
<dbReference type="Proteomes" id="UP000887565">
    <property type="component" value="Unplaced"/>
</dbReference>
<accession>A0A915KC25</accession>
<sequence>MYVERNLLYCLFPSFIPRQCYFLCENMGLKTRNFLGAWRRVIVTFICLEPQRIAFK</sequence>
<keyword evidence="1" id="KW-1185">Reference proteome</keyword>
<organism evidence="1 2">
    <name type="scientific">Romanomermis culicivorax</name>
    <name type="common">Nematode worm</name>
    <dbReference type="NCBI Taxonomy" id="13658"/>
    <lineage>
        <taxon>Eukaryota</taxon>
        <taxon>Metazoa</taxon>
        <taxon>Ecdysozoa</taxon>
        <taxon>Nematoda</taxon>
        <taxon>Enoplea</taxon>
        <taxon>Dorylaimia</taxon>
        <taxon>Mermithida</taxon>
        <taxon>Mermithoidea</taxon>
        <taxon>Mermithidae</taxon>
        <taxon>Romanomermis</taxon>
    </lineage>
</organism>
<protein>
    <submittedName>
        <fullName evidence="2">Uncharacterized protein</fullName>
    </submittedName>
</protein>
<dbReference type="AlphaFoldDB" id="A0A915KC25"/>
<proteinExistence type="predicted"/>
<reference evidence="2" key="1">
    <citation type="submission" date="2022-11" db="UniProtKB">
        <authorList>
            <consortium name="WormBaseParasite"/>
        </authorList>
    </citation>
    <scope>IDENTIFICATION</scope>
</reference>
<evidence type="ECO:0000313" key="2">
    <source>
        <dbReference type="WBParaSite" id="nRc.2.0.1.t35459-RA"/>
    </source>
</evidence>
<dbReference type="WBParaSite" id="nRc.2.0.1.t35459-RA">
    <property type="protein sequence ID" value="nRc.2.0.1.t35459-RA"/>
    <property type="gene ID" value="nRc.2.0.1.g35459"/>
</dbReference>